<dbReference type="EMBL" id="JBHLTC010000006">
    <property type="protein sequence ID" value="MFC0623814.1"/>
    <property type="molecule type" value="Genomic_DNA"/>
</dbReference>
<organism evidence="2 3">
    <name type="scientific">Kribbella deserti</name>
    <dbReference type="NCBI Taxonomy" id="1926257"/>
    <lineage>
        <taxon>Bacteria</taxon>
        <taxon>Bacillati</taxon>
        <taxon>Actinomycetota</taxon>
        <taxon>Actinomycetes</taxon>
        <taxon>Propionibacteriales</taxon>
        <taxon>Kribbellaceae</taxon>
        <taxon>Kribbella</taxon>
    </lineage>
</organism>
<comment type="caution">
    <text evidence="2">The sequence shown here is derived from an EMBL/GenBank/DDBJ whole genome shotgun (WGS) entry which is preliminary data.</text>
</comment>
<dbReference type="RefSeq" id="WP_380044514.1">
    <property type="nucleotide sequence ID" value="NZ_JBHLTC010000006.1"/>
</dbReference>
<evidence type="ECO:0000313" key="3">
    <source>
        <dbReference type="Proteomes" id="UP001589890"/>
    </source>
</evidence>
<feature type="transmembrane region" description="Helical" evidence="1">
    <location>
        <begin position="46"/>
        <end position="75"/>
    </location>
</feature>
<protein>
    <recommendedName>
        <fullName evidence="4">Phage holin family protein</fullName>
    </recommendedName>
</protein>
<keyword evidence="1" id="KW-0472">Membrane</keyword>
<proteinExistence type="predicted"/>
<keyword evidence="1" id="KW-1133">Transmembrane helix</keyword>
<gene>
    <name evidence="2" type="ORF">ACFFGN_07055</name>
</gene>
<sequence length="79" mass="8011">MKIDYTPDRTSRSYRAGGILAKAVAVGIIVSVLAAMTKAAGASLPWLLVLLPALIPLGLALLVFAALGLLVAVIVGARG</sequence>
<evidence type="ECO:0008006" key="4">
    <source>
        <dbReference type="Google" id="ProtNLM"/>
    </source>
</evidence>
<feature type="transmembrane region" description="Helical" evidence="1">
    <location>
        <begin position="20"/>
        <end position="40"/>
    </location>
</feature>
<name>A0ABV6QGQ9_9ACTN</name>
<evidence type="ECO:0000313" key="2">
    <source>
        <dbReference type="EMBL" id="MFC0623814.1"/>
    </source>
</evidence>
<dbReference type="Proteomes" id="UP001589890">
    <property type="component" value="Unassembled WGS sequence"/>
</dbReference>
<keyword evidence="1" id="KW-0812">Transmembrane</keyword>
<reference evidence="2 3" key="1">
    <citation type="submission" date="2024-09" db="EMBL/GenBank/DDBJ databases">
        <authorList>
            <person name="Sun Q."/>
            <person name="Mori K."/>
        </authorList>
    </citation>
    <scope>NUCLEOTIDE SEQUENCE [LARGE SCALE GENOMIC DNA]</scope>
    <source>
        <strain evidence="2 3">CGMCC 1.15906</strain>
    </source>
</reference>
<keyword evidence="3" id="KW-1185">Reference proteome</keyword>
<accession>A0ABV6QGQ9</accession>
<evidence type="ECO:0000256" key="1">
    <source>
        <dbReference type="SAM" id="Phobius"/>
    </source>
</evidence>